<accession>A0A0C2D122</accession>
<evidence type="ECO:0000313" key="1">
    <source>
        <dbReference type="EMBL" id="KIG15540.1"/>
    </source>
</evidence>
<organism evidence="1 2">
    <name type="scientific">Enhygromyxa salina</name>
    <dbReference type="NCBI Taxonomy" id="215803"/>
    <lineage>
        <taxon>Bacteria</taxon>
        <taxon>Pseudomonadati</taxon>
        <taxon>Myxococcota</taxon>
        <taxon>Polyangia</taxon>
        <taxon>Nannocystales</taxon>
        <taxon>Nannocystaceae</taxon>
        <taxon>Enhygromyxa</taxon>
    </lineage>
</organism>
<proteinExistence type="predicted"/>
<name>A0A0C2D122_9BACT</name>
<sequence>MSALAPQDHPPLPIPAELVPASNRDRHINVGFEAYRPIRPLTDKVRAENLLWHSLLHAGQLEAWDDPLHAIQRRFGVDRSIWGVFVDLQTGALSWELRLLNDQPGAALGVLDSLRAALRPWIEVAPGLDALGPYAVLGLRFDASTMASGRIPAIELHERDADSPHTLVHRVTATTREQVSRELLREPKRHINEVLPAIKSSEFVDFAARPRVLGRVMIPELFACRRLHVAKRPSCDGLCFSGVSVEQLSFTYKRFEYPAPMLEFLTANQAALEHLLFDVAIEYREDDGRIVYPKTGYYGSF</sequence>
<reference evidence="1 2" key="1">
    <citation type="submission" date="2014-12" db="EMBL/GenBank/DDBJ databases">
        <title>Genome assembly of Enhygromyxa salina DSM 15201.</title>
        <authorList>
            <person name="Sharma G."/>
            <person name="Subramanian S."/>
        </authorList>
    </citation>
    <scope>NUCLEOTIDE SEQUENCE [LARGE SCALE GENOMIC DNA]</scope>
    <source>
        <strain evidence="1 2">DSM 15201</strain>
    </source>
</reference>
<dbReference type="Proteomes" id="UP000031599">
    <property type="component" value="Unassembled WGS sequence"/>
</dbReference>
<evidence type="ECO:0000313" key="2">
    <source>
        <dbReference type="Proteomes" id="UP000031599"/>
    </source>
</evidence>
<dbReference type="EMBL" id="JMCC02000052">
    <property type="protein sequence ID" value="KIG15540.1"/>
    <property type="molecule type" value="Genomic_DNA"/>
</dbReference>
<protein>
    <submittedName>
        <fullName evidence="1">Uncharacterized protein</fullName>
    </submittedName>
</protein>
<comment type="caution">
    <text evidence="1">The sequence shown here is derived from an EMBL/GenBank/DDBJ whole genome shotgun (WGS) entry which is preliminary data.</text>
</comment>
<dbReference type="AlphaFoldDB" id="A0A0C2D122"/>
<gene>
    <name evidence="1" type="ORF">DB30_05563</name>
</gene>